<accession>A0A420KET3</accession>
<dbReference type="AlphaFoldDB" id="A0A420KET3"/>
<dbReference type="NCBIfam" id="TIGR03100">
    <property type="entry name" value="hydr1_PEP"/>
    <property type="match status" value="1"/>
</dbReference>
<reference evidence="2 3" key="1">
    <citation type="submission" date="2018-09" db="EMBL/GenBank/DDBJ databases">
        <title>Genome comparison of Alicycliphilus sp. BQ1, a polyurethanolytic bacterium, with its closest phylogenetic relatives Alicycliphilus denitrificans BC and K601, unable to attack polyurethane.</title>
        <authorList>
            <person name="Loza-Tavera H."/>
            <person name="Lozano L."/>
            <person name="Cevallos M."/>
            <person name="Maya-Lucas O."/>
            <person name="Garcia-Mena J."/>
            <person name="Hernandez J."/>
        </authorList>
    </citation>
    <scope>NUCLEOTIDE SEQUENCE [LARGE SCALE GENOMIC DNA]</scope>
    <source>
        <strain evidence="2 3">BQ1</strain>
    </source>
</reference>
<gene>
    <name evidence="2" type="ORF">CE154_001225</name>
</gene>
<keyword evidence="2" id="KW-0378">Hydrolase</keyword>
<dbReference type="InterPro" id="IPR000073">
    <property type="entry name" value="AB_hydrolase_1"/>
</dbReference>
<sequence>MNVQEQPIHIAGDGFDMLGILTLPAPGTPMRHIGVVVVVGGAQYRAGSHRQFVRLARRLAAAGHPVLRFDLPGMGDSPGEPVPFENTAPHVAAAVEAMLRAAPVRHAVLWGLCDGASASLLYMQATQDPRMTGLALLNPWVRSEAGLARARVKHYYRQRLLEPDFWRKLASGGVGLTALRGAWNNLRAMRHTVAPSLSFQERMAHAWQAFEGKTLLILSERDLTAQEFVEYTATQPAWNHALQRPGVSRHDIAGADHTFSQPAWQLQVEDLTLAWLGTMA</sequence>
<evidence type="ECO:0000313" key="3">
    <source>
        <dbReference type="Proteomes" id="UP000216225"/>
    </source>
</evidence>
<organism evidence="2 3">
    <name type="scientific">Alicycliphilus denitrificans</name>
    <dbReference type="NCBI Taxonomy" id="179636"/>
    <lineage>
        <taxon>Bacteria</taxon>
        <taxon>Pseudomonadati</taxon>
        <taxon>Pseudomonadota</taxon>
        <taxon>Betaproteobacteria</taxon>
        <taxon>Burkholderiales</taxon>
        <taxon>Comamonadaceae</taxon>
        <taxon>Alicycliphilus</taxon>
    </lineage>
</organism>
<dbReference type="GO" id="GO:0016787">
    <property type="term" value="F:hydrolase activity"/>
    <property type="evidence" value="ECO:0007669"/>
    <property type="project" value="UniProtKB-KW"/>
</dbReference>
<evidence type="ECO:0000259" key="1">
    <source>
        <dbReference type="Pfam" id="PF00561"/>
    </source>
</evidence>
<dbReference type="InterPro" id="IPR017531">
    <property type="entry name" value="Hydrolase-1_PEP"/>
</dbReference>
<dbReference type="EMBL" id="NKDB02000001">
    <property type="protein sequence ID" value="RKJ98420.1"/>
    <property type="molecule type" value="Genomic_DNA"/>
</dbReference>
<dbReference type="Pfam" id="PF00561">
    <property type="entry name" value="Abhydrolase_1"/>
    <property type="match status" value="1"/>
</dbReference>
<dbReference type="RefSeq" id="WP_094434451.1">
    <property type="nucleotide sequence ID" value="NZ_NKDB02000001.1"/>
</dbReference>
<protein>
    <submittedName>
        <fullName evidence="2">Hydrolase 1, exosortase A system-associated</fullName>
    </submittedName>
</protein>
<dbReference type="SUPFAM" id="SSF53474">
    <property type="entry name" value="alpha/beta-Hydrolases"/>
    <property type="match status" value="1"/>
</dbReference>
<comment type="caution">
    <text evidence="2">The sequence shown here is derived from an EMBL/GenBank/DDBJ whole genome shotgun (WGS) entry which is preliminary data.</text>
</comment>
<dbReference type="Gene3D" id="3.40.50.1820">
    <property type="entry name" value="alpha/beta hydrolase"/>
    <property type="match status" value="1"/>
</dbReference>
<dbReference type="Proteomes" id="UP000216225">
    <property type="component" value="Unassembled WGS sequence"/>
</dbReference>
<dbReference type="InterPro" id="IPR029058">
    <property type="entry name" value="AB_hydrolase_fold"/>
</dbReference>
<feature type="domain" description="AB hydrolase-1" evidence="1">
    <location>
        <begin position="46"/>
        <end position="188"/>
    </location>
</feature>
<name>A0A420KET3_9BURK</name>
<proteinExistence type="predicted"/>
<evidence type="ECO:0000313" key="2">
    <source>
        <dbReference type="EMBL" id="RKJ98420.1"/>
    </source>
</evidence>